<evidence type="ECO:0000313" key="2">
    <source>
        <dbReference type="EMBL" id="KAJ1099303.1"/>
    </source>
</evidence>
<keyword evidence="3" id="KW-1185">Reference proteome</keyword>
<evidence type="ECO:0000256" key="1">
    <source>
        <dbReference type="SAM" id="MobiDB-lite"/>
    </source>
</evidence>
<organism evidence="2 3">
    <name type="scientific">Pleurodeles waltl</name>
    <name type="common">Iberian ribbed newt</name>
    <dbReference type="NCBI Taxonomy" id="8319"/>
    <lineage>
        <taxon>Eukaryota</taxon>
        <taxon>Metazoa</taxon>
        <taxon>Chordata</taxon>
        <taxon>Craniata</taxon>
        <taxon>Vertebrata</taxon>
        <taxon>Euteleostomi</taxon>
        <taxon>Amphibia</taxon>
        <taxon>Batrachia</taxon>
        <taxon>Caudata</taxon>
        <taxon>Salamandroidea</taxon>
        <taxon>Salamandridae</taxon>
        <taxon>Pleurodelinae</taxon>
        <taxon>Pleurodeles</taxon>
    </lineage>
</organism>
<evidence type="ECO:0000313" key="3">
    <source>
        <dbReference type="Proteomes" id="UP001066276"/>
    </source>
</evidence>
<dbReference type="Proteomes" id="UP001066276">
    <property type="component" value="Chromosome 10"/>
</dbReference>
<protein>
    <submittedName>
        <fullName evidence="2">Uncharacterized protein</fullName>
    </submittedName>
</protein>
<comment type="caution">
    <text evidence="2">The sequence shown here is derived from an EMBL/GenBank/DDBJ whole genome shotgun (WGS) entry which is preliminary data.</text>
</comment>
<accession>A0AAV7MBL8</accession>
<reference evidence="2" key="1">
    <citation type="journal article" date="2022" name="bioRxiv">
        <title>Sequencing and chromosome-scale assembly of the giantPleurodeles waltlgenome.</title>
        <authorList>
            <person name="Brown T."/>
            <person name="Elewa A."/>
            <person name="Iarovenko S."/>
            <person name="Subramanian E."/>
            <person name="Araus A.J."/>
            <person name="Petzold A."/>
            <person name="Susuki M."/>
            <person name="Suzuki K.-i.T."/>
            <person name="Hayashi T."/>
            <person name="Toyoda A."/>
            <person name="Oliveira C."/>
            <person name="Osipova E."/>
            <person name="Leigh N.D."/>
            <person name="Simon A."/>
            <person name="Yun M.H."/>
        </authorList>
    </citation>
    <scope>NUCLEOTIDE SEQUENCE</scope>
    <source>
        <strain evidence="2">20211129_DDA</strain>
        <tissue evidence="2">Liver</tissue>
    </source>
</reference>
<dbReference type="EMBL" id="JANPWB010000014">
    <property type="protein sequence ID" value="KAJ1099303.1"/>
    <property type="molecule type" value="Genomic_DNA"/>
</dbReference>
<proteinExistence type="predicted"/>
<gene>
    <name evidence="2" type="ORF">NDU88_004405</name>
</gene>
<name>A0AAV7MBL8_PLEWA</name>
<feature type="region of interest" description="Disordered" evidence="1">
    <location>
        <begin position="21"/>
        <end position="96"/>
    </location>
</feature>
<sequence length="116" mass="12085">MITAARKITARTRTDLVLQHVGNALRRGPPGNGPKKKGASRLPRVHPGGGAEKRSGIPKLQDTASWEDNLASPARAGARLPDPARKHVGPPSGTRVRSGAAYRVAVGSFSIGIAPL</sequence>
<dbReference type="AlphaFoldDB" id="A0AAV7MBL8"/>